<evidence type="ECO:0000259" key="2">
    <source>
        <dbReference type="Pfam" id="PF02720"/>
    </source>
</evidence>
<evidence type="ECO:0000256" key="1">
    <source>
        <dbReference type="SAM" id="MobiDB-lite"/>
    </source>
</evidence>
<comment type="caution">
    <text evidence="3">The sequence shown here is derived from an EMBL/GenBank/DDBJ whole genome shotgun (WGS) entry which is preliminary data.</text>
</comment>
<dbReference type="InterPro" id="IPR003870">
    <property type="entry name" value="DUF222"/>
</dbReference>
<accession>A0ABN1UAY6</accession>
<reference evidence="3 4" key="1">
    <citation type="journal article" date="2019" name="Int. J. Syst. Evol. Microbiol.">
        <title>The Global Catalogue of Microorganisms (GCM) 10K type strain sequencing project: providing services to taxonomists for standard genome sequencing and annotation.</title>
        <authorList>
            <consortium name="The Broad Institute Genomics Platform"/>
            <consortium name="The Broad Institute Genome Sequencing Center for Infectious Disease"/>
            <person name="Wu L."/>
            <person name="Ma J."/>
        </authorList>
    </citation>
    <scope>NUCLEOTIDE SEQUENCE [LARGE SCALE GENOMIC DNA]</scope>
    <source>
        <strain evidence="3 4">JCM 11813</strain>
    </source>
</reference>
<sequence>MRAAADAVTDASVWSMGPEETAATLVELTRVIDQAIELQARVAAHADTLHVGQDVGASSAAAWLAHETKTTRGAAHGAVRLGRDLETHPATRDALAAGGIHVEQARVILRWIDDLPDDLDRDLVAKAEAHLLEQANHHVATALNRLGRRLFEVIAPDEADAREAALLAKEEAAAPKACRLTGYDDGTGKAHFTGTLPSHQWAALKKMLAAIASSKHQTATKGAGAAANRPPTPEAMGQALRADRAVPRRPAPQHRRHLGDHGGVHRPRRPPRPAGEGVPARHRREDLPRPGPAAGVRGRDHPRRPGRGLQPLDVGRKSRYFTEAQRIAMLVRDRGCRAESCDRVSGLHAHHKQRWVDGGHTNLTDGVSLCHWHHNRAHDTGYTTTYHPNGDVTFHRRT</sequence>
<evidence type="ECO:0000313" key="3">
    <source>
        <dbReference type="EMBL" id="GAA1133316.1"/>
    </source>
</evidence>
<feature type="region of interest" description="Disordered" evidence="1">
    <location>
        <begin position="219"/>
        <end position="238"/>
    </location>
</feature>
<organism evidence="3 4">
    <name type="scientific">Nocardioides aquiterrae</name>
    <dbReference type="NCBI Taxonomy" id="203799"/>
    <lineage>
        <taxon>Bacteria</taxon>
        <taxon>Bacillati</taxon>
        <taxon>Actinomycetota</taxon>
        <taxon>Actinomycetes</taxon>
        <taxon>Propionibacteriales</taxon>
        <taxon>Nocardioidaceae</taxon>
        <taxon>Nocardioides</taxon>
    </lineage>
</organism>
<gene>
    <name evidence="3" type="ORF">GCM10009606_11810</name>
</gene>
<name>A0ABN1UAY6_9ACTN</name>
<dbReference type="CDD" id="cd00085">
    <property type="entry name" value="HNHc"/>
    <property type="match status" value="1"/>
</dbReference>
<evidence type="ECO:0000313" key="4">
    <source>
        <dbReference type="Proteomes" id="UP001499979"/>
    </source>
</evidence>
<feature type="compositionally biased region" description="Basic residues" evidence="1">
    <location>
        <begin position="251"/>
        <end position="271"/>
    </location>
</feature>
<dbReference type="Proteomes" id="UP001499979">
    <property type="component" value="Unassembled WGS sequence"/>
</dbReference>
<dbReference type="EMBL" id="BAAAJE010000004">
    <property type="protein sequence ID" value="GAA1133316.1"/>
    <property type="molecule type" value="Genomic_DNA"/>
</dbReference>
<proteinExistence type="predicted"/>
<keyword evidence="4" id="KW-1185">Reference proteome</keyword>
<feature type="region of interest" description="Disordered" evidence="1">
    <location>
        <begin position="244"/>
        <end position="313"/>
    </location>
</feature>
<dbReference type="InterPro" id="IPR003615">
    <property type="entry name" value="HNH_nuc"/>
</dbReference>
<protein>
    <recommendedName>
        <fullName evidence="2">DUF222 domain-containing protein</fullName>
    </recommendedName>
</protein>
<feature type="domain" description="DUF222" evidence="2">
    <location>
        <begin position="50"/>
        <end position="231"/>
    </location>
</feature>
<dbReference type="Pfam" id="PF02720">
    <property type="entry name" value="DUF222"/>
    <property type="match status" value="1"/>
</dbReference>